<keyword evidence="2" id="KW-0472">Membrane</keyword>
<reference evidence="6 7" key="1">
    <citation type="submission" date="2018-06" db="EMBL/GenBank/DDBJ databases">
        <title>Genome Sequence of the Brown Rot Fungal Pathogen Monilinia fructigena.</title>
        <authorList>
            <person name="Landi L."/>
            <person name="De Miccolis Angelini R.M."/>
            <person name="Pollastro S."/>
            <person name="Abate D."/>
            <person name="Faretra F."/>
            <person name="Romanazzi G."/>
        </authorList>
    </citation>
    <scope>NUCLEOTIDE SEQUENCE [LARGE SCALE GENOMIC DNA]</scope>
    <source>
        <strain evidence="6 7">Mfrg269</strain>
    </source>
</reference>
<proteinExistence type="predicted"/>
<dbReference type="Pfam" id="PF26174">
    <property type="entry name" value="LEA-2_1"/>
    <property type="match status" value="1"/>
</dbReference>
<feature type="domain" description="Tag1-like fifth Ig-like" evidence="5">
    <location>
        <begin position="626"/>
        <end position="738"/>
    </location>
</feature>
<dbReference type="Pfam" id="PF26153">
    <property type="entry name" value="LEA-2L_5"/>
    <property type="match status" value="1"/>
</dbReference>
<feature type="domain" description="Tag1 C-terminal" evidence="3">
    <location>
        <begin position="374"/>
        <end position="469"/>
    </location>
</feature>
<dbReference type="InterPro" id="IPR059065">
    <property type="entry name" value="Ig_Tag1-like_4th"/>
</dbReference>
<keyword evidence="2" id="KW-0812">Transmembrane</keyword>
<dbReference type="Pfam" id="PF22786">
    <property type="entry name" value="Tag1_C"/>
    <property type="match status" value="1"/>
</dbReference>
<evidence type="ECO:0000259" key="3">
    <source>
        <dbReference type="Pfam" id="PF22786"/>
    </source>
</evidence>
<evidence type="ECO:0000256" key="1">
    <source>
        <dbReference type="SAM" id="MobiDB-lite"/>
    </source>
</evidence>
<dbReference type="InterPro" id="IPR055011">
    <property type="entry name" value="Tag1_C"/>
</dbReference>
<evidence type="ECO:0000313" key="7">
    <source>
        <dbReference type="Proteomes" id="UP000249056"/>
    </source>
</evidence>
<comment type="caution">
    <text evidence="6">The sequence shown here is derived from an EMBL/GenBank/DDBJ whole genome shotgun (WGS) entry which is preliminary data.</text>
</comment>
<dbReference type="EMBL" id="QKRW01000014">
    <property type="protein sequence ID" value="RAL64517.1"/>
    <property type="molecule type" value="Genomic_DNA"/>
</dbReference>
<dbReference type="Pfam" id="PF26150">
    <property type="entry name" value="LEA-2_4"/>
    <property type="match status" value="1"/>
</dbReference>
<feature type="compositionally biased region" description="Acidic residues" evidence="1">
    <location>
        <begin position="61"/>
        <end position="70"/>
    </location>
</feature>
<evidence type="ECO:0000313" key="6">
    <source>
        <dbReference type="EMBL" id="RAL64517.1"/>
    </source>
</evidence>
<dbReference type="Proteomes" id="UP000249056">
    <property type="component" value="Unassembled WGS sequence"/>
</dbReference>
<dbReference type="PANTHER" id="PTHR35895">
    <property type="entry name" value="CHROMOSOME 16, WHOLE GENOME SHOTGUN SEQUENCE"/>
    <property type="match status" value="1"/>
</dbReference>
<sequence length="750" mass="81336">MSDNAGSPLLPSAEQRPSSSSSSSSSSKHSRHSVDSHKSGGSHESSPLLANSDDAPRYDGEEPGDEDEDERIVSPAAESLRSIHDREAGKSPNEGFRWPTIVAVTILFLAGITILICAFFAPAIVEKYAKESLVIEPTNLSIDSFTANGVRARVQANFKMDASRVKSNAVRNIGRFGTWIAKEVESKESNVEVYLPEYDNLLIGTAIVPKVVVNIRNGVVTPIDFLTDLQSGSVDGLRQVANDWLEGRLGQLRVLGKADVALKSGILSLGSQSISESMVFEGNDIPASPNITSLVSTLKKSHSLRMAAVEWLLKFRYPCASAFPSHTFDQLIKNFSLTNTDFTLPGPFAEPGTPESNPRISGDIMVLAALPKEMNFSLDVSKVRATADVFYKGDKLGVLNLQKWQAARSERDAPLEITDEDVFGDLVADYYLGGKSISLKIEALVEVEISTVLGDFIIKDLPAGGVVPLKPISTGGDFQQLNLKVGDVQISDTGSTFIKLQANINFTNPTEYTALIPYINIHILNNGSIIGDATLRHTNVSKGNNTNILVEATWDPVKFGGEKGHKIGRELISQYVSGFNTTLTFETHEGSIPYQPKLGRALSKFAVKMPTPRLLTPGAGNDKDSDHGKPHFIDDATFHLFSSTAQFTLLSPLKHSTIYIESIDAQAIYNHTEPVGKIVYDYPFAVPPGASESPKLPVDWSLESVGYDAVERALGGSLKLDAKGTIGIRLGQWTETIWYFGSGIGARIRL</sequence>
<evidence type="ECO:0000259" key="5">
    <source>
        <dbReference type="Pfam" id="PF26153"/>
    </source>
</evidence>
<dbReference type="AlphaFoldDB" id="A0A395IW42"/>
<feature type="compositionally biased region" description="Low complexity" evidence="1">
    <location>
        <begin position="18"/>
        <end position="27"/>
    </location>
</feature>
<keyword evidence="7" id="KW-1185">Reference proteome</keyword>
<dbReference type="PANTHER" id="PTHR35895:SF3">
    <property type="entry name" value="PRE-RRNA PROCESSING PROTEIN"/>
    <property type="match status" value="1"/>
</dbReference>
<gene>
    <name evidence="6" type="ORF">DID88_001992</name>
</gene>
<dbReference type="OrthoDB" id="5596576at2759"/>
<organism evidence="6 7">
    <name type="scientific">Monilinia fructigena</name>
    <dbReference type="NCBI Taxonomy" id="38457"/>
    <lineage>
        <taxon>Eukaryota</taxon>
        <taxon>Fungi</taxon>
        <taxon>Dikarya</taxon>
        <taxon>Ascomycota</taxon>
        <taxon>Pezizomycotina</taxon>
        <taxon>Leotiomycetes</taxon>
        <taxon>Helotiales</taxon>
        <taxon>Sclerotiniaceae</taxon>
        <taxon>Monilinia</taxon>
    </lineage>
</organism>
<evidence type="ECO:0008006" key="8">
    <source>
        <dbReference type="Google" id="ProtNLM"/>
    </source>
</evidence>
<evidence type="ECO:0000259" key="4">
    <source>
        <dbReference type="Pfam" id="PF26150"/>
    </source>
</evidence>
<dbReference type="InterPro" id="IPR046368">
    <property type="entry name" value="Tag1"/>
</dbReference>
<name>A0A395IW42_9HELO</name>
<dbReference type="GO" id="GO:0000329">
    <property type="term" value="C:fungal-type vacuole membrane"/>
    <property type="evidence" value="ECO:0007669"/>
    <property type="project" value="InterPro"/>
</dbReference>
<feature type="domain" description="Tag1-like fourth Ig-like" evidence="4">
    <location>
        <begin position="485"/>
        <end position="598"/>
    </location>
</feature>
<protein>
    <recommendedName>
        <fullName evidence="8">Late embryogenesis abundant protein LEA-2 subgroup domain-containing protein</fullName>
    </recommendedName>
</protein>
<feature type="region of interest" description="Disordered" evidence="1">
    <location>
        <begin position="1"/>
        <end position="91"/>
    </location>
</feature>
<accession>A0A395IW42</accession>
<feature type="transmembrane region" description="Helical" evidence="2">
    <location>
        <begin position="100"/>
        <end position="125"/>
    </location>
</feature>
<keyword evidence="2" id="KW-1133">Transmembrane helix</keyword>
<evidence type="ECO:0000256" key="2">
    <source>
        <dbReference type="SAM" id="Phobius"/>
    </source>
</evidence>
<dbReference type="InterPro" id="IPR059066">
    <property type="entry name" value="Ig_Tag1-like_5th"/>
</dbReference>